<evidence type="ECO:0000256" key="2">
    <source>
        <dbReference type="ARBA" id="ARBA00022475"/>
    </source>
</evidence>
<evidence type="ECO:0000256" key="1">
    <source>
        <dbReference type="ARBA" id="ARBA00004141"/>
    </source>
</evidence>
<dbReference type="AlphaFoldDB" id="A0A1E5GJ09"/>
<evidence type="ECO:0000256" key="4">
    <source>
        <dbReference type="ARBA" id="ARBA00022989"/>
    </source>
</evidence>
<keyword evidence="3 6" id="KW-0812">Transmembrane</keyword>
<sequence>MNKAYVRFDPRSKLCTIFFASFLLMFPLPFNAEILFVSLLYALFILNGAIKKGTIFYVVFWLFILGDHWLFPYIDNGIAAFFDFLLVGNRRLLPTIMAATFAMNQTKISEWIAALKKCHIPFGLIVPLTVLVRFFPTLFHDFKSIRNAMKYRGIAVTTLDLFIHPFQTMEYIIVPILMTAENTSIDLSSAALVRGLANPTLHTSVYDIRLNVQDYILIVLLIVGGIFGRML</sequence>
<dbReference type="Proteomes" id="UP000095094">
    <property type="component" value="Unassembled WGS sequence"/>
</dbReference>
<dbReference type="RefSeq" id="WP_069663935.1">
    <property type="nucleotide sequence ID" value="NZ_JBHUJJ010000001.1"/>
</dbReference>
<evidence type="ECO:0000256" key="6">
    <source>
        <dbReference type="SAM" id="Phobius"/>
    </source>
</evidence>
<dbReference type="OrthoDB" id="3730291at2"/>
<name>A0A1E5GJ09_9ENTE</name>
<dbReference type="PANTHER" id="PTHR34857:SF2">
    <property type="entry name" value="SLL0384 PROTEIN"/>
    <property type="match status" value="1"/>
</dbReference>
<keyword evidence="8" id="KW-1185">Reference proteome</keyword>
<evidence type="ECO:0000256" key="5">
    <source>
        <dbReference type="ARBA" id="ARBA00023136"/>
    </source>
</evidence>
<accession>A0A1E5GJ09</accession>
<dbReference type="Pfam" id="PF02361">
    <property type="entry name" value="CbiQ"/>
    <property type="match status" value="1"/>
</dbReference>
<evidence type="ECO:0000256" key="3">
    <source>
        <dbReference type="ARBA" id="ARBA00022692"/>
    </source>
</evidence>
<comment type="subcellular location">
    <subcellularLocation>
        <location evidence="1">Membrane</location>
        <topology evidence="1">Multi-pass membrane protein</topology>
    </subcellularLocation>
</comment>
<organism evidence="7 8">
    <name type="scientific">Enterococcus termitis</name>
    <dbReference type="NCBI Taxonomy" id="332950"/>
    <lineage>
        <taxon>Bacteria</taxon>
        <taxon>Bacillati</taxon>
        <taxon>Bacillota</taxon>
        <taxon>Bacilli</taxon>
        <taxon>Lactobacillales</taxon>
        <taxon>Enterococcaceae</taxon>
        <taxon>Enterococcus</taxon>
    </lineage>
</organism>
<dbReference type="PANTHER" id="PTHR34857">
    <property type="entry name" value="SLL0384 PROTEIN"/>
    <property type="match status" value="1"/>
</dbReference>
<dbReference type="CDD" id="cd16914">
    <property type="entry name" value="EcfT"/>
    <property type="match status" value="1"/>
</dbReference>
<dbReference type="InterPro" id="IPR051611">
    <property type="entry name" value="ECF_transporter_component"/>
</dbReference>
<comment type="caution">
    <text evidence="7">The sequence shown here is derived from an EMBL/GenBank/DDBJ whole genome shotgun (WGS) entry which is preliminary data.</text>
</comment>
<evidence type="ECO:0000313" key="8">
    <source>
        <dbReference type="Proteomes" id="UP000095094"/>
    </source>
</evidence>
<protein>
    <submittedName>
        <fullName evidence="7">Cobalt ABC transporter permease</fullName>
    </submittedName>
</protein>
<evidence type="ECO:0000313" key="7">
    <source>
        <dbReference type="EMBL" id="OEG12230.1"/>
    </source>
</evidence>
<keyword evidence="4 6" id="KW-1133">Transmembrane helix</keyword>
<proteinExistence type="predicted"/>
<reference evidence="8" key="1">
    <citation type="submission" date="2016-09" db="EMBL/GenBank/DDBJ databases">
        <authorList>
            <person name="Gulvik C.A."/>
        </authorList>
    </citation>
    <scope>NUCLEOTIDE SEQUENCE [LARGE SCALE GENOMIC DNA]</scope>
    <source>
        <strain evidence="8">LMG 8895</strain>
    </source>
</reference>
<keyword evidence="2" id="KW-1003">Cell membrane</keyword>
<feature type="transmembrane region" description="Helical" evidence="6">
    <location>
        <begin position="34"/>
        <end position="50"/>
    </location>
</feature>
<feature type="transmembrane region" description="Helical" evidence="6">
    <location>
        <begin position="55"/>
        <end position="74"/>
    </location>
</feature>
<dbReference type="InterPro" id="IPR003339">
    <property type="entry name" value="ABC/ECF_trnsptr_transmembrane"/>
</dbReference>
<feature type="transmembrane region" description="Helical" evidence="6">
    <location>
        <begin position="120"/>
        <end position="139"/>
    </location>
</feature>
<dbReference type="GO" id="GO:0005886">
    <property type="term" value="C:plasma membrane"/>
    <property type="evidence" value="ECO:0007669"/>
    <property type="project" value="UniProtKB-ARBA"/>
</dbReference>
<dbReference type="EMBL" id="MIJY01000034">
    <property type="protein sequence ID" value="OEG12230.1"/>
    <property type="molecule type" value="Genomic_DNA"/>
</dbReference>
<keyword evidence="5 6" id="KW-0472">Membrane</keyword>
<gene>
    <name evidence="7" type="ORF">BCR25_06700</name>
</gene>